<dbReference type="RefSeq" id="WP_124142968.1">
    <property type="nucleotide sequence ID" value="NZ_CAWOKI010000224.1"/>
</dbReference>
<gene>
    <name evidence="6" type="ORF">D5R40_30210</name>
</gene>
<name>A0A3N6PEX4_9CYAN</name>
<dbReference type="PANTHER" id="PTHR30085:SF6">
    <property type="entry name" value="ABC TRANSPORTER GLUTAMINE-BINDING PROTEIN GLNH"/>
    <property type="match status" value="1"/>
</dbReference>
<dbReference type="PANTHER" id="PTHR30085">
    <property type="entry name" value="AMINO ACID ABC TRANSPORTER PERMEASE"/>
    <property type="match status" value="1"/>
</dbReference>
<proteinExistence type="inferred from homology"/>
<dbReference type="CDD" id="cd13688">
    <property type="entry name" value="PBP2_GltI_DEBP"/>
    <property type="match status" value="1"/>
</dbReference>
<evidence type="ECO:0000259" key="5">
    <source>
        <dbReference type="SMART" id="SM00079"/>
    </source>
</evidence>
<reference evidence="6 7" key="1">
    <citation type="journal article" date="2018" name="ACS Chem. Biol.">
        <title>Ketoreductase domain dysfunction expands chemodiversity: malyngamide biosynthesis in the cyanobacterium Okeania hirsuta.</title>
        <authorList>
            <person name="Moss N.A."/>
            <person name="Leao T."/>
            <person name="Rankin M."/>
            <person name="McCullough T.M."/>
            <person name="Qu P."/>
            <person name="Korobeynikov A."/>
            <person name="Smith J.L."/>
            <person name="Gerwick L."/>
            <person name="Gerwick W.H."/>
        </authorList>
    </citation>
    <scope>NUCLEOTIDE SEQUENCE [LARGE SCALE GENOMIC DNA]</scope>
    <source>
        <strain evidence="6 7">PAB10Feb10-1</strain>
    </source>
</reference>
<dbReference type="GO" id="GO:0030288">
    <property type="term" value="C:outer membrane-bounded periplasmic space"/>
    <property type="evidence" value="ECO:0007669"/>
    <property type="project" value="TreeGrafter"/>
</dbReference>
<dbReference type="SUPFAM" id="SSF53850">
    <property type="entry name" value="Periplasmic binding protein-like II"/>
    <property type="match status" value="1"/>
</dbReference>
<dbReference type="GO" id="GO:0006865">
    <property type="term" value="P:amino acid transport"/>
    <property type="evidence" value="ECO:0007669"/>
    <property type="project" value="TreeGrafter"/>
</dbReference>
<evidence type="ECO:0000259" key="4">
    <source>
        <dbReference type="SMART" id="SM00062"/>
    </source>
</evidence>
<keyword evidence="3" id="KW-0732">Signal</keyword>
<feature type="domain" description="Ionotropic glutamate receptor C-terminal" evidence="5">
    <location>
        <begin position="50"/>
        <end position="278"/>
    </location>
</feature>
<dbReference type="GO" id="GO:0016020">
    <property type="term" value="C:membrane"/>
    <property type="evidence" value="ECO:0007669"/>
    <property type="project" value="InterPro"/>
</dbReference>
<comment type="similarity">
    <text evidence="1">Belongs to the bacterial solute-binding protein 3 family.</text>
</comment>
<feature type="domain" description="Solute-binding protein family 3/N-terminal" evidence="4">
    <location>
        <begin position="50"/>
        <end position="279"/>
    </location>
</feature>
<evidence type="ECO:0000256" key="3">
    <source>
        <dbReference type="ARBA" id="ARBA00022729"/>
    </source>
</evidence>
<evidence type="ECO:0000313" key="7">
    <source>
        <dbReference type="Proteomes" id="UP000269154"/>
    </source>
</evidence>
<dbReference type="InterPro" id="IPR001320">
    <property type="entry name" value="Iontro_rcpt_C"/>
</dbReference>
<dbReference type="Pfam" id="PF00497">
    <property type="entry name" value="SBP_bac_3"/>
    <property type="match status" value="1"/>
</dbReference>
<dbReference type="GO" id="GO:0005576">
    <property type="term" value="C:extracellular region"/>
    <property type="evidence" value="ECO:0007669"/>
    <property type="project" value="TreeGrafter"/>
</dbReference>
<evidence type="ECO:0000256" key="1">
    <source>
        <dbReference type="ARBA" id="ARBA00010333"/>
    </source>
</evidence>
<evidence type="ECO:0000313" key="6">
    <source>
        <dbReference type="EMBL" id="RQH24045.1"/>
    </source>
</evidence>
<dbReference type="InterPro" id="IPR001638">
    <property type="entry name" value="Solute-binding_3/MltF_N"/>
</dbReference>
<keyword evidence="7" id="KW-1185">Reference proteome</keyword>
<accession>A0A3N6PEX4</accession>
<dbReference type="AlphaFoldDB" id="A0A3N6PEX4"/>
<sequence length="289" mass="32950">MFQLLSSFFLLPSSFLITIFFISFPLISLAETIEETVEKTVLEKIQQTGVLKVGFRIDTAPFSYISSETNKLEGYSVELVKLIHQRLEQEVGKSIKLEWQEVSLENRFQLIQDGKLDIVCAATTINNTREKIVDFSIPFFTTGIQFLVRKTDVERFDSMRGTTGKVSIGFLAGSTTDEEFRPIYPNANWQSLSNRVEGISQLDDGKIDAVASDGILLLGEIRQQNKTISEFELIPKIPFTFENYGCILPLQNPDWDKLVDTTIASDENTQLLHQWFDSEKGKFPYESFR</sequence>
<dbReference type="Gene3D" id="3.40.190.10">
    <property type="entry name" value="Periplasmic binding protein-like II"/>
    <property type="match status" value="2"/>
</dbReference>
<dbReference type="GO" id="GO:0015276">
    <property type="term" value="F:ligand-gated monoatomic ion channel activity"/>
    <property type="evidence" value="ECO:0007669"/>
    <property type="project" value="InterPro"/>
</dbReference>
<evidence type="ECO:0000256" key="2">
    <source>
        <dbReference type="ARBA" id="ARBA00022448"/>
    </source>
</evidence>
<comment type="caution">
    <text evidence="6">The sequence shown here is derived from an EMBL/GenBank/DDBJ whole genome shotgun (WGS) entry which is preliminary data.</text>
</comment>
<protein>
    <submittedName>
        <fullName evidence="6">Amino acid ABC transporter substrate-binding protein</fullName>
    </submittedName>
</protein>
<dbReference type="Proteomes" id="UP000269154">
    <property type="component" value="Unassembled WGS sequence"/>
</dbReference>
<dbReference type="EMBL" id="RCBY01000334">
    <property type="protein sequence ID" value="RQH24045.1"/>
    <property type="molecule type" value="Genomic_DNA"/>
</dbReference>
<keyword evidence="2" id="KW-0813">Transport</keyword>
<dbReference type="SMART" id="SM00079">
    <property type="entry name" value="PBPe"/>
    <property type="match status" value="1"/>
</dbReference>
<dbReference type="SMART" id="SM00062">
    <property type="entry name" value="PBPb"/>
    <property type="match status" value="1"/>
</dbReference>
<dbReference type="OrthoDB" id="422423at2"/>
<organism evidence="6 7">
    <name type="scientific">Okeania hirsuta</name>
    <dbReference type="NCBI Taxonomy" id="1458930"/>
    <lineage>
        <taxon>Bacteria</taxon>
        <taxon>Bacillati</taxon>
        <taxon>Cyanobacteriota</taxon>
        <taxon>Cyanophyceae</taxon>
        <taxon>Oscillatoriophycideae</taxon>
        <taxon>Oscillatoriales</taxon>
        <taxon>Microcoleaceae</taxon>
        <taxon>Okeania</taxon>
    </lineage>
</organism>
<dbReference type="InterPro" id="IPR051455">
    <property type="entry name" value="Bact_solute-bind_prot3"/>
</dbReference>